<keyword evidence="3" id="KW-1003">Cell membrane</keyword>
<dbReference type="GO" id="GO:0005886">
    <property type="term" value="C:plasma membrane"/>
    <property type="evidence" value="ECO:0007669"/>
    <property type="project" value="UniProtKB-SubCell"/>
</dbReference>
<reference evidence="12 13" key="1">
    <citation type="submission" date="2015-11" db="EMBL/GenBank/DDBJ databases">
        <title>Genomic analysis of 38 Legionella species identifies large and diverse effector repertoires.</title>
        <authorList>
            <person name="Burstein D."/>
            <person name="Amaro F."/>
            <person name="Zusman T."/>
            <person name="Lifshitz Z."/>
            <person name="Cohen O."/>
            <person name="Gilbert J.A."/>
            <person name="Pupko T."/>
            <person name="Shuman H.A."/>
            <person name="Segal G."/>
        </authorList>
    </citation>
    <scope>NUCLEOTIDE SEQUENCE [LARGE SCALE GENOMIC DNA]</scope>
    <source>
        <strain evidence="12 13">Oak Ridge-10</strain>
    </source>
</reference>
<keyword evidence="4 9" id="KW-0812">Transmembrane</keyword>
<dbReference type="SUPFAM" id="SSF90123">
    <property type="entry name" value="ABC transporter transmembrane region"/>
    <property type="match status" value="1"/>
</dbReference>
<dbReference type="GO" id="GO:0005524">
    <property type="term" value="F:ATP binding"/>
    <property type="evidence" value="ECO:0007669"/>
    <property type="project" value="UniProtKB-KW"/>
</dbReference>
<evidence type="ECO:0000256" key="5">
    <source>
        <dbReference type="ARBA" id="ARBA00022741"/>
    </source>
</evidence>
<feature type="domain" description="ABC transporter" evidence="10">
    <location>
        <begin position="342"/>
        <end position="573"/>
    </location>
</feature>
<dbReference type="EC" id="3.6.3.44" evidence="12"/>
<protein>
    <submittedName>
        <fullName evidence="12">ABC transporter</fullName>
        <ecNumber evidence="12">3.6.3.44</ecNumber>
    </submittedName>
</protein>
<evidence type="ECO:0000313" key="13">
    <source>
        <dbReference type="Proteomes" id="UP000054858"/>
    </source>
</evidence>
<keyword evidence="6" id="KW-0067">ATP-binding</keyword>
<feature type="transmembrane region" description="Helical" evidence="9">
    <location>
        <begin position="63"/>
        <end position="84"/>
    </location>
</feature>
<gene>
    <name evidence="12" type="ORF">Loak_2220</name>
</gene>
<name>A0A0W0WXQ5_9GAMM</name>
<proteinExistence type="predicted"/>
<dbReference type="Pfam" id="PF00664">
    <property type="entry name" value="ABC_membrane"/>
    <property type="match status" value="1"/>
</dbReference>
<dbReference type="PROSITE" id="PS00211">
    <property type="entry name" value="ABC_TRANSPORTER_1"/>
    <property type="match status" value="1"/>
</dbReference>
<evidence type="ECO:0000256" key="4">
    <source>
        <dbReference type="ARBA" id="ARBA00022692"/>
    </source>
</evidence>
<keyword evidence="12" id="KW-0378">Hydrolase</keyword>
<comment type="caution">
    <text evidence="12">The sequence shown here is derived from an EMBL/GenBank/DDBJ whole genome shotgun (WGS) entry which is preliminary data.</text>
</comment>
<dbReference type="InterPro" id="IPR036640">
    <property type="entry name" value="ABC1_TM_sf"/>
</dbReference>
<evidence type="ECO:0000259" key="10">
    <source>
        <dbReference type="PROSITE" id="PS50893"/>
    </source>
</evidence>
<dbReference type="EMBL" id="LNYP01000031">
    <property type="protein sequence ID" value="KTD37084.1"/>
    <property type="molecule type" value="Genomic_DNA"/>
</dbReference>
<dbReference type="InterPro" id="IPR011527">
    <property type="entry name" value="ABC1_TM_dom"/>
</dbReference>
<sequence>MEKSNDAQPFEIKHAFLVFLKNNAFFLWMMGALFFFVALISILRPVIVGYMIHNGYGLKNIGFLSHSVVMLLIISIFIVILSVIRTVIYTHLEVNILHSLQAIVMKRILAIPVHFFDRYPVGDLVHRILWIASLGPLFSSNQMGLFLSFISLLMSFNIMLYFNWQLTVLVFMLVGVLTGLSVWASCRLFPHLEDHMKGMGQAYGFMFQVLQGMSRIKLFAREQAVEAVWMEMYGGTRNKMQRTYYKGILGYAFFYSVPSLFLLIIFNAALPQLDSLLSQHFVIFFCSLCLLIGSIVSFYINSSGFIDALIAYRRLLPILQAPLENTHALIMQTNDFPIVGFIRLNNIHFCYPDSQMQVLHGVDCLISPGQHVAFVGLSGSGKSTILKLLLGFYFPQQGHVEIDGRRLCEMDLSKFRSNIGVVLQDSQLMYGTIFENIMGHMQTIEEAVAWQVLATLGLDEFVAALPMGIHTMVSSSFLSGGQKQLLLIARALVGNPKLLLLDEATSSLDNRTQTMVISRINQLKITRVTIAHRISTIKNADKIFVLHQGKIVQTGTYQQLMKQKSLFYQLANTQE</sequence>
<organism evidence="12 13">
    <name type="scientific">Legionella oakridgensis</name>
    <dbReference type="NCBI Taxonomy" id="29423"/>
    <lineage>
        <taxon>Bacteria</taxon>
        <taxon>Pseudomonadati</taxon>
        <taxon>Pseudomonadota</taxon>
        <taxon>Gammaproteobacteria</taxon>
        <taxon>Legionellales</taxon>
        <taxon>Legionellaceae</taxon>
        <taxon>Legionella</taxon>
    </lineage>
</organism>
<dbReference type="PANTHER" id="PTHR24221:SF654">
    <property type="entry name" value="ATP-BINDING CASSETTE SUB-FAMILY B MEMBER 6"/>
    <property type="match status" value="1"/>
</dbReference>
<dbReference type="PANTHER" id="PTHR24221">
    <property type="entry name" value="ATP-BINDING CASSETTE SUB-FAMILY B"/>
    <property type="match status" value="1"/>
</dbReference>
<evidence type="ECO:0000256" key="1">
    <source>
        <dbReference type="ARBA" id="ARBA00004651"/>
    </source>
</evidence>
<feature type="transmembrane region" description="Helical" evidence="9">
    <location>
        <begin position="128"/>
        <end position="154"/>
    </location>
</feature>
<comment type="subcellular location">
    <subcellularLocation>
        <location evidence="1">Cell membrane</location>
        <topology evidence="1">Multi-pass membrane protein</topology>
    </subcellularLocation>
</comment>
<evidence type="ECO:0000313" key="12">
    <source>
        <dbReference type="EMBL" id="KTD37084.1"/>
    </source>
</evidence>
<dbReference type="InterPro" id="IPR017871">
    <property type="entry name" value="ABC_transporter-like_CS"/>
</dbReference>
<dbReference type="GO" id="GO:0140359">
    <property type="term" value="F:ABC-type transporter activity"/>
    <property type="evidence" value="ECO:0007669"/>
    <property type="project" value="InterPro"/>
</dbReference>
<dbReference type="PATRIC" id="fig|29423.5.peg.2329"/>
<feature type="domain" description="ABC transmembrane type-1" evidence="11">
    <location>
        <begin position="28"/>
        <end position="266"/>
    </location>
</feature>
<feature type="transmembrane region" description="Helical" evidence="9">
    <location>
        <begin position="248"/>
        <end position="269"/>
    </location>
</feature>
<evidence type="ECO:0000259" key="11">
    <source>
        <dbReference type="PROSITE" id="PS50929"/>
    </source>
</evidence>
<evidence type="ECO:0000256" key="9">
    <source>
        <dbReference type="SAM" id="Phobius"/>
    </source>
</evidence>
<keyword evidence="8 9" id="KW-0472">Membrane</keyword>
<evidence type="ECO:0000256" key="6">
    <source>
        <dbReference type="ARBA" id="ARBA00022840"/>
    </source>
</evidence>
<keyword evidence="5" id="KW-0547">Nucleotide-binding</keyword>
<dbReference type="SMART" id="SM00382">
    <property type="entry name" value="AAA"/>
    <property type="match status" value="1"/>
</dbReference>
<evidence type="ECO:0000256" key="3">
    <source>
        <dbReference type="ARBA" id="ARBA00022475"/>
    </source>
</evidence>
<feature type="transmembrane region" description="Helical" evidence="9">
    <location>
        <begin position="166"/>
        <end position="189"/>
    </location>
</feature>
<dbReference type="GO" id="GO:0034040">
    <property type="term" value="F:ATPase-coupled lipid transmembrane transporter activity"/>
    <property type="evidence" value="ECO:0007669"/>
    <property type="project" value="TreeGrafter"/>
</dbReference>
<dbReference type="Gene3D" id="3.40.50.300">
    <property type="entry name" value="P-loop containing nucleotide triphosphate hydrolases"/>
    <property type="match status" value="1"/>
</dbReference>
<keyword evidence="7 9" id="KW-1133">Transmembrane helix</keyword>
<dbReference type="CDD" id="cd07346">
    <property type="entry name" value="ABC_6TM_exporters"/>
    <property type="match status" value="1"/>
</dbReference>
<dbReference type="FunFam" id="3.40.50.300:FF:000299">
    <property type="entry name" value="ABC transporter ATP-binding protein/permease"/>
    <property type="match status" value="1"/>
</dbReference>
<dbReference type="InterPro" id="IPR003439">
    <property type="entry name" value="ABC_transporter-like_ATP-bd"/>
</dbReference>
<feature type="transmembrane region" description="Helical" evidence="9">
    <location>
        <begin position="281"/>
        <end position="300"/>
    </location>
</feature>
<dbReference type="InterPro" id="IPR027417">
    <property type="entry name" value="P-loop_NTPase"/>
</dbReference>
<dbReference type="AlphaFoldDB" id="A0A0W0WXQ5"/>
<dbReference type="PROSITE" id="PS50929">
    <property type="entry name" value="ABC_TM1F"/>
    <property type="match status" value="1"/>
</dbReference>
<dbReference type="InterPro" id="IPR039421">
    <property type="entry name" value="Type_1_exporter"/>
</dbReference>
<evidence type="ECO:0000256" key="8">
    <source>
        <dbReference type="ARBA" id="ARBA00023136"/>
    </source>
</evidence>
<feature type="transmembrane region" description="Helical" evidence="9">
    <location>
        <begin position="25"/>
        <end position="51"/>
    </location>
</feature>
<dbReference type="GO" id="GO:0016887">
    <property type="term" value="F:ATP hydrolysis activity"/>
    <property type="evidence" value="ECO:0007669"/>
    <property type="project" value="InterPro"/>
</dbReference>
<evidence type="ECO:0000256" key="7">
    <source>
        <dbReference type="ARBA" id="ARBA00022989"/>
    </source>
</evidence>
<dbReference type="Gene3D" id="1.20.1560.10">
    <property type="entry name" value="ABC transporter type 1, transmembrane domain"/>
    <property type="match status" value="1"/>
</dbReference>
<accession>A0A0W0WXQ5</accession>
<dbReference type="Pfam" id="PF00005">
    <property type="entry name" value="ABC_tran"/>
    <property type="match status" value="1"/>
</dbReference>
<dbReference type="Proteomes" id="UP000054858">
    <property type="component" value="Unassembled WGS sequence"/>
</dbReference>
<dbReference type="SUPFAM" id="SSF52540">
    <property type="entry name" value="P-loop containing nucleoside triphosphate hydrolases"/>
    <property type="match status" value="1"/>
</dbReference>
<keyword evidence="2" id="KW-0813">Transport</keyword>
<evidence type="ECO:0000256" key="2">
    <source>
        <dbReference type="ARBA" id="ARBA00022448"/>
    </source>
</evidence>
<dbReference type="InterPro" id="IPR003593">
    <property type="entry name" value="AAA+_ATPase"/>
</dbReference>
<dbReference type="RefSeq" id="WP_025386049.1">
    <property type="nucleotide sequence ID" value="NZ_LCUA01000001.1"/>
</dbReference>
<dbReference type="PROSITE" id="PS50893">
    <property type="entry name" value="ABC_TRANSPORTER_2"/>
    <property type="match status" value="1"/>
</dbReference>